<evidence type="ECO:0000256" key="1">
    <source>
        <dbReference type="ARBA" id="ARBA00001953"/>
    </source>
</evidence>
<keyword evidence="7" id="KW-0511">Multifunctional enzyme</keyword>
<dbReference type="PROSITE" id="PS00867">
    <property type="entry name" value="CPSASE_2"/>
    <property type="match status" value="1"/>
</dbReference>
<evidence type="ECO:0000256" key="5">
    <source>
        <dbReference type="ARBA" id="ARBA00022741"/>
    </source>
</evidence>
<feature type="domain" description="Lipoyl-binding" evidence="9">
    <location>
        <begin position="461"/>
        <end position="534"/>
    </location>
</feature>
<dbReference type="PROSITE" id="PS50979">
    <property type="entry name" value="BC"/>
    <property type="match status" value="1"/>
</dbReference>
<dbReference type="CDD" id="cd06850">
    <property type="entry name" value="biotinyl_domain"/>
    <property type="match status" value="1"/>
</dbReference>
<dbReference type="SUPFAM" id="SSF51246">
    <property type="entry name" value="Rudiment single hybrid motif"/>
    <property type="match status" value="1"/>
</dbReference>
<dbReference type="InterPro" id="IPR034733">
    <property type="entry name" value="AcCoA_carboxyl_beta"/>
</dbReference>
<evidence type="ECO:0000313" key="14">
    <source>
        <dbReference type="EMBL" id="QNL94881.1"/>
    </source>
</evidence>
<dbReference type="InterPro" id="IPR011053">
    <property type="entry name" value="Single_hybrid_motif"/>
</dbReference>
<evidence type="ECO:0000259" key="13">
    <source>
        <dbReference type="PROSITE" id="PS50989"/>
    </source>
</evidence>
<dbReference type="PROSITE" id="PS50989">
    <property type="entry name" value="COA_CT_CTER"/>
    <property type="match status" value="1"/>
</dbReference>
<evidence type="ECO:0000256" key="3">
    <source>
        <dbReference type="ARBA" id="ARBA00013058"/>
    </source>
</evidence>
<reference evidence="14 15" key="1">
    <citation type="submission" date="2020-08" db="EMBL/GenBank/DDBJ databases">
        <title>Novel species in genus Aeromicrobium.</title>
        <authorList>
            <person name="Zhang G."/>
        </authorList>
    </citation>
    <scope>NUCLEOTIDE SEQUENCE [LARGE SCALE GENOMIC DNA]</scope>
    <source>
        <strain evidence="15">zg-629</strain>
    </source>
</reference>
<dbReference type="Pfam" id="PF02785">
    <property type="entry name" value="Biotin_carb_C"/>
    <property type="match status" value="1"/>
</dbReference>
<dbReference type="InterPro" id="IPR011761">
    <property type="entry name" value="ATP-grasp"/>
</dbReference>
<dbReference type="InterPro" id="IPR000089">
    <property type="entry name" value="Biotin_lipoyl"/>
</dbReference>
<dbReference type="InterPro" id="IPR011762">
    <property type="entry name" value="COA_CT_N"/>
</dbReference>
<dbReference type="Gene3D" id="3.90.226.10">
    <property type="entry name" value="2-enoyl-CoA Hydratase, Chain A, domain 1"/>
    <property type="match status" value="2"/>
</dbReference>
<dbReference type="InterPro" id="IPR005482">
    <property type="entry name" value="Biotin_COase_C"/>
</dbReference>
<comment type="cofactor">
    <cofactor evidence="1">
        <name>biotin</name>
        <dbReference type="ChEBI" id="CHEBI:57586"/>
    </cofactor>
</comment>
<dbReference type="InterPro" id="IPR029045">
    <property type="entry name" value="ClpP/crotonase-like_dom_sf"/>
</dbReference>
<dbReference type="PROSITE" id="PS50975">
    <property type="entry name" value="ATP_GRASP"/>
    <property type="match status" value="1"/>
</dbReference>
<dbReference type="PANTHER" id="PTHR48095">
    <property type="entry name" value="PYRUVATE CARBOXYLASE SUBUNIT A"/>
    <property type="match status" value="1"/>
</dbReference>
<evidence type="ECO:0000256" key="8">
    <source>
        <dbReference type="PROSITE-ProRule" id="PRU00409"/>
    </source>
</evidence>
<protein>
    <recommendedName>
        <fullName evidence="3">acetyl-CoA carboxylase</fullName>
        <ecNumber evidence="3">6.4.1.2</ecNumber>
    </recommendedName>
</protein>
<dbReference type="Pfam" id="PF00289">
    <property type="entry name" value="Biotin_carb_N"/>
    <property type="match status" value="1"/>
</dbReference>
<dbReference type="SMART" id="SM00878">
    <property type="entry name" value="Biotin_carb_C"/>
    <property type="match status" value="1"/>
</dbReference>
<keyword evidence="6 8" id="KW-0067">ATP-binding</keyword>
<comment type="pathway">
    <text evidence="2">Lipid metabolism; malonyl-CoA biosynthesis; malonyl-CoA from acetyl-CoA: step 1/1.</text>
</comment>
<dbReference type="InterPro" id="IPR016185">
    <property type="entry name" value="PreATP-grasp_dom_sf"/>
</dbReference>
<evidence type="ECO:0000256" key="6">
    <source>
        <dbReference type="ARBA" id="ARBA00022840"/>
    </source>
</evidence>
<feature type="domain" description="Biotin carboxylation" evidence="11">
    <location>
        <begin position="4"/>
        <end position="453"/>
    </location>
</feature>
<dbReference type="InterPro" id="IPR005481">
    <property type="entry name" value="BC-like_N"/>
</dbReference>
<keyword evidence="15" id="KW-1185">Reference proteome</keyword>
<feature type="domain" description="CoA carboxyltransferase N-terminal" evidence="12">
    <location>
        <begin position="554"/>
        <end position="820"/>
    </location>
</feature>
<proteinExistence type="predicted"/>
<evidence type="ECO:0000256" key="7">
    <source>
        <dbReference type="ARBA" id="ARBA00023268"/>
    </source>
</evidence>
<evidence type="ECO:0000259" key="9">
    <source>
        <dbReference type="PROSITE" id="PS50968"/>
    </source>
</evidence>
<dbReference type="SUPFAM" id="SSF52096">
    <property type="entry name" value="ClpP/crotonase"/>
    <property type="match status" value="2"/>
</dbReference>
<evidence type="ECO:0000259" key="11">
    <source>
        <dbReference type="PROSITE" id="PS50979"/>
    </source>
</evidence>
<evidence type="ECO:0000259" key="10">
    <source>
        <dbReference type="PROSITE" id="PS50975"/>
    </source>
</evidence>
<dbReference type="Proteomes" id="UP000515871">
    <property type="component" value="Chromosome"/>
</dbReference>
<feature type="domain" description="CoA carboxyltransferase C-terminal" evidence="13">
    <location>
        <begin position="819"/>
        <end position="1053"/>
    </location>
</feature>
<dbReference type="SUPFAM" id="SSF51230">
    <property type="entry name" value="Single hybrid motif"/>
    <property type="match status" value="1"/>
</dbReference>
<evidence type="ECO:0000313" key="15">
    <source>
        <dbReference type="Proteomes" id="UP000515871"/>
    </source>
</evidence>
<dbReference type="InterPro" id="IPR011763">
    <property type="entry name" value="COA_CT_C"/>
</dbReference>
<keyword evidence="4" id="KW-0436">Ligase</keyword>
<accession>A0ABX6SUX7</accession>
<dbReference type="Gene3D" id="3.30.470.20">
    <property type="entry name" value="ATP-grasp fold, B domain"/>
    <property type="match status" value="1"/>
</dbReference>
<dbReference type="Gene3D" id="2.40.50.100">
    <property type="match status" value="1"/>
</dbReference>
<evidence type="ECO:0000256" key="2">
    <source>
        <dbReference type="ARBA" id="ARBA00004956"/>
    </source>
</evidence>
<dbReference type="Pfam" id="PF01039">
    <property type="entry name" value="Carboxyl_trans"/>
    <property type="match status" value="1"/>
</dbReference>
<dbReference type="InterPro" id="IPR011054">
    <property type="entry name" value="Rudment_hybrid_motif"/>
</dbReference>
<gene>
    <name evidence="14" type="ORF">H9L21_02680</name>
</gene>
<dbReference type="InterPro" id="IPR005479">
    <property type="entry name" value="CPAse_ATP-bd"/>
</dbReference>
<dbReference type="Pfam" id="PF02786">
    <property type="entry name" value="CPSase_L_D2"/>
    <property type="match status" value="1"/>
</dbReference>
<evidence type="ECO:0000259" key="12">
    <source>
        <dbReference type="PROSITE" id="PS50980"/>
    </source>
</evidence>
<evidence type="ECO:0000256" key="4">
    <source>
        <dbReference type="ARBA" id="ARBA00022598"/>
    </source>
</evidence>
<dbReference type="InterPro" id="IPR051602">
    <property type="entry name" value="ACC_Biotin_Carboxylase"/>
</dbReference>
<dbReference type="Pfam" id="PF00364">
    <property type="entry name" value="Biotin_lipoyl"/>
    <property type="match status" value="1"/>
</dbReference>
<dbReference type="SUPFAM" id="SSF56059">
    <property type="entry name" value="Glutathione synthetase ATP-binding domain-like"/>
    <property type="match status" value="1"/>
</dbReference>
<dbReference type="SUPFAM" id="SSF52440">
    <property type="entry name" value="PreATP-grasp domain"/>
    <property type="match status" value="1"/>
</dbReference>
<sequence>MPGEPMKVLIANRGEIAVRIERAVEALGWTPQRVHTSDEAAGAGSDSWLLPQSGVAGYLDVEGIVAAAVLSGSDLVHPGYGFLSESAELAAACEKSGVGFVGPEPRILELFGDKGLAREHAVTHGVPVLDATGRDASLAEVAALLERHPSGIMIKAVSGGGGRGMRPVTDPADLAEAYERCRSEAERAFGNPAVYAERLLASAKHIEVQVLGDGSGVVTLGERECSVQRRHQKVIEVAPSPSLTDAHRHQLTTWAKDLVAPLGYRGLATVEFLVNADLLRRGGPLDAVFIEVNPRLQVEHTVTEEVTGTDLVRAQLLVAAGHGLDEAGVPTDVQPRPGVVAIQSRVNAEEVVGGTVVSTTGTVTGFSAPDGVRVDTGISVGTVADGTFDSLLAKVVTVTEGDHAAACADADAAVAALRIEGVRTNVPLLHELFAHDAVRSGEVTTAWLDRLLAERADAERTTEESDTVSSVMSGTVLAVSVEPGDTVGPKTPLATLESMKMEHPITAGFAGTVTEVLVAVGEQVAAGQPIAVVTPDDTVDHQHAEDAEVDLDHVRPDLAELRERIARTRDAARTTAVAKRHARGHLTAREWIDLLVDEGTFTEYGSLTVAAQRQRRSLDDLMDNTPADGIITGLGTINGTDDAANRCAVLAYDYTVLAGTQGYFNHKKTDRLLELARDRKLPVVLFAEGGGGRPGDTDTADLMAAGLNVRTFSTMGSLSGVVPTIGILTGRCFAGNAALLGCCDVIIATEDANLGMAGPAMIEGGGLGVFTPEQIGPMSVQAPNGVVDIVVADDAEAIEVAQRYLSYFQGGRRTWTAADQRRLRHAIGENRKQVYDIRRVIEDLVDTDSVLELRREFGVGAITALVRIEGRPYGLVANNPAHLGGAIDADAADKMARFLQLCDAHGLPVVSLCDTPGFMVGPDAEQTATVRHFSRLFVISSHLTVPLTTIVLRKAYGLGAQAMAAGGFAQTTATLSWPTGEIGGMGLEGAVRLGFSKELAAIEDEQARAERYEELVAQHYEAGKAINGAMKLELDEVIDPADTRRWIVATLGDWQGEGSHRYVDTW</sequence>
<dbReference type="PROSITE" id="PS50980">
    <property type="entry name" value="COA_CT_NTER"/>
    <property type="match status" value="1"/>
</dbReference>
<keyword evidence="5 8" id="KW-0547">Nucleotide-binding</keyword>
<dbReference type="PANTHER" id="PTHR48095:SF5">
    <property type="entry name" value="BLL7292 PROTEIN"/>
    <property type="match status" value="1"/>
</dbReference>
<organism evidence="14 15">
    <name type="scientific">Aeromicrobium senzhongii</name>
    <dbReference type="NCBI Taxonomy" id="2663859"/>
    <lineage>
        <taxon>Bacteria</taxon>
        <taxon>Bacillati</taxon>
        <taxon>Actinomycetota</taxon>
        <taxon>Actinomycetes</taxon>
        <taxon>Propionibacteriales</taxon>
        <taxon>Nocardioidaceae</taxon>
        <taxon>Aeromicrobium</taxon>
    </lineage>
</organism>
<dbReference type="EC" id="6.4.1.2" evidence="3"/>
<name>A0ABX6SUX7_9ACTN</name>
<dbReference type="EMBL" id="CP060587">
    <property type="protein sequence ID" value="QNL94881.1"/>
    <property type="molecule type" value="Genomic_DNA"/>
</dbReference>
<dbReference type="InterPro" id="IPR011764">
    <property type="entry name" value="Biotin_carboxylation_dom"/>
</dbReference>
<feature type="domain" description="ATP-grasp" evidence="10">
    <location>
        <begin position="118"/>
        <end position="320"/>
    </location>
</feature>
<dbReference type="PROSITE" id="PS50968">
    <property type="entry name" value="BIOTINYL_LIPOYL"/>
    <property type="match status" value="1"/>
</dbReference>